<dbReference type="EMBL" id="AP021858">
    <property type="protein sequence ID" value="BBO24583.1"/>
    <property type="molecule type" value="Genomic_DNA"/>
</dbReference>
<reference evidence="3" key="1">
    <citation type="journal article" name="DNA Res.">
        <title>The physiological potential of anammox bacteria as revealed by their core genome structure.</title>
        <authorList>
            <person name="Okubo T."/>
            <person name="Toyoda A."/>
            <person name="Fukuhara K."/>
            <person name="Uchiyama I."/>
            <person name="Harigaya Y."/>
            <person name="Kuroiwa M."/>
            <person name="Suzuki T."/>
            <person name="Murakami Y."/>
            <person name="Suwa Y."/>
            <person name="Takami H."/>
        </authorList>
    </citation>
    <scope>NUCLEOTIDE SEQUENCE</scope>
    <source>
        <strain evidence="3">317325-2</strain>
    </source>
</reference>
<dbReference type="NCBIfam" id="NF041539">
    <property type="entry name" value="choice_anch_R"/>
    <property type="match status" value="1"/>
</dbReference>
<accession>A0A809RAI4</accession>
<evidence type="ECO:0000313" key="3">
    <source>
        <dbReference type="EMBL" id="BBO24583.1"/>
    </source>
</evidence>
<feature type="chain" id="PRO_5035146906" description="Ice-binding protein C-terminal domain-containing protein" evidence="1">
    <location>
        <begin position="18"/>
        <end position="200"/>
    </location>
</feature>
<gene>
    <name evidence="3" type="ORF">NPRO_21780</name>
</gene>
<dbReference type="InterPro" id="IPR013424">
    <property type="entry name" value="Ice-binding_C"/>
</dbReference>
<feature type="domain" description="Ice-binding protein C-terminal" evidence="2">
    <location>
        <begin position="177"/>
        <end position="198"/>
    </location>
</feature>
<keyword evidence="1" id="KW-0732">Signal</keyword>
<dbReference type="NCBIfam" id="TIGR02595">
    <property type="entry name" value="PEP_CTERM"/>
    <property type="match status" value="1"/>
</dbReference>
<dbReference type="Pfam" id="PF07589">
    <property type="entry name" value="PEP-CTERM"/>
    <property type="match status" value="1"/>
</dbReference>
<dbReference type="Proteomes" id="UP000662873">
    <property type="component" value="Chromosome"/>
</dbReference>
<evidence type="ECO:0000256" key="1">
    <source>
        <dbReference type="SAM" id="SignalP"/>
    </source>
</evidence>
<sequence>MRTLRLFSFLAATCVVASSQAIVAFSNFGAGDSYNVGSGWSLLSGGFGSQFVSHQFVSGASGSLESIEVAFGHVAGTNDYSISLRDDSSDTPGSYVTTWSGVTAGSFGSGGAPIMVINGFPSIVLSSGTKYWVEVKPTTDGTWGGWNFNDQGDTRLTSFSNGTPSVGDAGAFRVNVVPEPASMAALGLGAVALIRRRKSS</sequence>
<organism evidence="3 4">
    <name type="scientific">Candidatus Nitrosymbiomonas proteolyticus</name>
    <dbReference type="NCBI Taxonomy" id="2608984"/>
    <lineage>
        <taxon>Bacteria</taxon>
        <taxon>Bacillati</taxon>
        <taxon>Armatimonadota</taxon>
        <taxon>Armatimonadota incertae sedis</taxon>
        <taxon>Candidatus Nitrosymbiomonas</taxon>
    </lineage>
</organism>
<dbReference type="KEGG" id="npy:NPRO_21780"/>
<feature type="signal peptide" evidence="1">
    <location>
        <begin position="1"/>
        <end position="17"/>
    </location>
</feature>
<name>A0A809RAI4_9BACT</name>
<evidence type="ECO:0000259" key="2">
    <source>
        <dbReference type="Pfam" id="PF07589"/>
    </source>
</evidence>
<dbReference type="AlphaFoldDB" id="A0A809RAI4"/>
<protein>
    <recommendedName>
        <fullName evidence="2">Ice-binding protein C-terminal domain-containing protein</fullName>
    </recommendedName>
</protein>
<evidence type="ECO:0000313" key="4">
    <source>
        <dbReference type="Proteomes" id="UP000662873"/>
    </source>
</evidence>
<proteinExistence type="predicted"/>